<dbReference type="Gene3D" id="3.40.50.1820">
    <property type="entry name" value="alpha/beta hydrolase"/>
    <property type="match status" value="1"/>
</dbReference>
<dbReference type="Proteomes" id="UP000184035">
    <property type="component" value="Unassembled WGS sequence"/>
</dbReference>
<evidence type="ECO:0000256" key="1">
    <source>
        <dbReference type="SAM" id="Phobius"/>
    </source>
</evidence>
<accession>A0A1M4WFV3</accession>
<sequence length="340" mass="38995">MKLLPYSNSFHKTKIKRDIKPFDIIKYILLVIGSILIIGFLYEFISCKIEDGRIIDKNKFVRVDGNKYHYKVMGKGDITVIFDGDMGVPFNQWKKVADILEKEGNCRMFFYNRTGYGLNDLDKNKSPEQQARDLRMVLKKLGINSQVILVGEGYGTLVMTNFAKIFPKYVEGMVLINPINENQFKDSDFIKEYKNKAFGQGILKAGSYVGLTKLLYNMNLIKDPTGYLNNINEDDKKEFKILRTRNNYISAYKNELFNVINGNSKSQQEGLIGDKYLTIINNSKFSSKQKDLENLTTNKDDLDIVDIDSSSDIVSLEKSEDISTAIRQMCKKYINSKKAT</sequence>
<proteinExistence type="predicted"/>
<dbReference type="AlphaFoldDB" id="A0A1M4WFV3"/>
<keyword evidence="1" id="KW-0812">Transmembrane</keyword>
<dbReference type="SUPFAM" id="SSF53474">
    <property type="entry name" value="alpha/beta-Hydrolases"/>
    <property type="match status" value="1"/>
</dbReference>
<dbReference type="RefSeq" id="WP_072895680.1">
    <property type="nucleotide sequence ID" value="NZ_FQVM01000012.1"/>
</dbReference>
<name>A0A1M4WFV3_9CLOT</name>
<dbReference type="EMBL" id="FQVM01000012">
    <property type="protein sequence ID" value="SHE80057.1"/>
    <property type="molecule type" value="Genomic_DNA"/>
</dbReference>
<protein>
    <submittedName>
        <fullName evidence="2">Ndr family protein</fullName>
    </submittedName>
</protein>
<evidence type="ECO:0000313" key="3">
    <source>
        <dbReference type="Proteomes" id="UP000184035"/>
    </source>
</evidence>
<gene>
    <name evidence="2" type="ORF">SAMN05443638_11224</name>
</gene>
<reference evidence="2 3" key="1">
    <citation type="submission" date="2016-11" db="EMBL/GenBank/DDBJ databases">
        <authorList>
            <person name="Jaros S."/>
            <person name="Januszkiewicz K."/>
            <person name="Wedrychowicz H."/>
        </authorList>
    </citation>
    <scope>NUCLEOTIDE SEQUENCE [LARGE SCALE GENOMIC DNA]</scope>
    <source>
        <strain evidence="2 3">DSM 2631</strain>
    </source>
</reference>
<keyword evidence="1" id="KW-0472">Membrane</keyword>
<dbReference type="OrthoDB" id="59888at2"/>
<keyword evidence="3" id="KW-1185">Reference proteome</keyword>
<dbReference type="InterPro" id="IPR029058">
    <property type="entry name" value="AB_hydrolase_fold"/>
</dbReference>
<evidence type="ECO:0000313" key="2">
    <source>
        <dbReference type="EMBL" id="SHE80057.1"/>
    </source>
</evidence>
<organism evidence="2 3">
    <name type="scientific">Clostridium fallax</name>
    <dbReference type="NCBI Taxonomy" id="1533"/>
    <lineage>
        <taxon>Bacteria</taxon>
        <taxon>Bacillati</taxon>
        <taxon>Bacillota</taxon>
        <taxon>Clostridia</taxon>
        <taxon>Eubacteriales</taxon>
        <taxon>Clostridiaceae</taxon>
        <taxon>Clostridium</taxon>
    </lineage>
</organism>
<feature type="transmembrane region" description="Helical" evidence="1">
    <location>
        <begin position="24"/>
        <end position="45"/>
    </location>
</feature>
<keyword evidence="1" id="KW-1133">Transmembrane helix</keyword>
<dbReference type="InterPro" id="IPR004142">
    <property type="entry name" value="NDRG"/>
</dbReference>
<dbReference type="STRING" id="1533.SAMN05443638_11224"/>
<dbReference type="Pfam" id="PF03096">
    <property type="entry name" value="Ndr"/>
    <property type="match status" value="1"/>
</dbReference>